<keyword evidence="1" id="KW-0732">Signal</keyword>
<dbReference type="EMBL" id="CP133216">
    <property type="protein sequence ID" value="WML84874.1"/>
    <property type="molecule type" value="Genomic_DNA"/>
</dbReference>
<dbReference type="Pfam" id="PF00085">
    <property type="entry name" value="Thioredoxin"/>
    <property type="match status" value="1"/>
</dbReference>
<dbReference type="AlphaFoldDB" id="A0AA51MI15"/>
<dbReference type="InterPro" id="IPR013766">
    <property type="entry name" value="Thioredoxin_domain"/>
</dbReference>
<evidence type="ECO:0000259" key="2">
    <source>
        <dbReference type="PROSITE" id="PS51352"/>
    </source>
</evidence>
<dbReference type="InterPro" id="IPR050620">
    <property type="entry name" value="Thioredoxin_H-type-like"/>
</dbReference>
<evidence type="ECO:0000313" key="3">
    <source>
        <dbReference type="EMBL" id="MDQ5768723.1"/>
    </source>
</evidence>
<feature type="signal peptide" evidence="1">
    <location>
        <begin position="1"/>
        <end position="29"/>
    </location>
</feature>
<feature type="domain" description="Thioredoxin" evidence="2">
    <location>
        <begin position="14"/>
        <end position="135"/>
    </location>
</feature>
<dbReference type="Gene3D" id="3.40.30.10">
    <property type="entry name" value="Glutaredoxin"/>
    <property type="match status" value="1"/>
</dbReference>
<proteinExistence type="predicted"/>
<evidence type="ECO:0000256" key="1">
    <source>
        <dbReference type="SAM" id="SignalP"/>
    </source>
</evidence>
<dbReference type="PROSITE" id="PS51352">
    <property type="entry name" value="THIOREDOXIN_2"/>
    <property type="match status" value="1"/>
</dbReference>
<keyword evidence="5" id="KW-1185">Reference proteome</keyword>
<dbReference type="EMBL" id="JAVFKN010000010">
    <property type="protein sequence ID" value="MDQ5768723.1"/>
    <property type="molecule type" value="Genomic_DNA"/>
</dbReference>
<name>A0AA51MI15_9GAMM</name>
<dbReference type="RefSeq" id="WP_308134692.1">
    <property type="nucleotide sequence ID" value="NZ_CP133216.1"/>
</dbReference>
<dbReference type="Proteomes" id="UP001223336">
    <property type="component" value="Unassembled WGS sequence"/>
</dbReference>
<dbReference type="InterPro" id="IPR036249">
    <property type="entry name" value="Thioredoxin-like_sf"/>
</dbReference>
<dbReference type="Proteomes" id="UP001229862">
    <property type="component" value="Plasmid pThsubDNT52_1"/>
</dbReference>
<sequence>MLSIHAKQRLSQGLLLMLATFAFAGNAFAAEVPFDRTQFVAAQATGKPILVRFHATWCSTCRAQEPVIAELLAAPENKDVTAFLVDFDAQKDVVKNFEVPMQSTLVVVKGENEVSRTIGETRKDALAAEIAKARL</sequence>
<dbReference type="SUPFAM" id="SSF52833">
    <property type="entry name" value="Thioredoxin-like"/>
    <property type="match status" value="1"/>
</dbReference>
<gene>
    <name evidence="3" type="ORF">RCC75_09300</name>
    <name evidence="4" type="ORF">RCG00_00120</name>
</gene>
<feature type="chain" id="PRO_5041418853" evidence="1">
    <location>
        <begin position="30"/>
        <end position="135"/>
    </location>
</feature>
<geneLocation type="plasmid" evidence="4">
    <name>pThsubDNT52_1</name>
</geneLocation>
<keyword evidence="4" id="KW-0614">Plasmid</keyword>
<dbReference type="CDD" id="cd02947">
    <property type="entry name" value="TRX_family"/>
    <property type="match status" value="1"/>
</dbReference>
<reference evidence="4 5" key="1">
    <citation type="submission" date="2023-08" db="EMBL/GenBank/DDBJ databases">
        <title>New molecular markers tilS and rpoB for phylogenetic and monitoring studies of the genus Thiothrix biodiversity.</title>
        <authorList>
            <person name="Ravin N.V."/>
            <person name="Smolyakov D."/>
            <person name="Markov N.D."/>
            <person name="Beletsky A.V."/>
            <person name="Mardanov A.V."/>
            <person name="Rudenko T.S."/>
            <person name="Grabovich M.Y."/>
        </authorList>
    </citation>
    <scope>NUCLEOTIDE SEQUENCE</scope>
    <source>
        <strain evidence="4">DNT52</strain>
        <strain evidence="3 5">H33</strain>
        <plasmid evidence="4">pThsubDNT52_1</plasmid>
    </source>
</reference>
<organism evidence="4">
    <name type="scientific">Thiothrix subterranea</name>
    <dbReference type="NCBI Taxonomy" id="2735563"/>
    <lineage>
        <taxon>Bacteria</taxon>
        <taxon>Pseudomonadati</taxon>
        <taxon>Pseudomonadota</taxon>
        <taxon>Gammaproteobacteria</taxon>
        <taxon>Thiotrichales</taxon>
        <taxon>Thiotrichaceae</taxon>
        <taxon>Thiothrix</taxon>
    </lineage>
</organism>
<evidence type="ECO:0000313" key="5">
    <source>
        <dbReference type="Proteomes" id="UP001223336"/>
    </source>
</evidence>
<protein>
    <submittedName>
        <fullName evidence="4">Thioredoxin family protein</fullName>
    </submittedName>
</protein>
<accession>A0AA51MI15</accession>
<evidence type="ECO:0000313" key="4">
    <source>
        <dbReference type="EMBL" id="WML84874.1"/>
    </source>
</evidence>
<dbReference type="PANTHER" id="PTHR10438">
    <property type="entry name" value="THIOREDOXIN"/>
    <property type="match status" value="1"/>
</dbReference>
<dbReference type="PANTHER" id="PTHR10438:SF463">
    <property type="entry name" value="THIOREDOXIN"/>
    <property type="match status" value="1"/>
</dbReference>